<keyword evidence="2" id="KW-1185">Reference proteome</keyword>
<name>A0A6G8PYL7_9ACTN</name>
<dbReference type="InterPro" id="IPR010349">
    <property type="entry name" value="Asparaginase_II"/>
</dbReference>
<sequence length="337" mass="34794">MSEARSGSSVIPDDAPVAALRRGELVESVHRGRYAVVDPGGAVIDSLGDPAGYVHMRSSAKPFQALPLVFSGAADAFGFTDEEIAVACASHNGEPRHLAAVRSILRRVGLSERDLQNGFHPPMHAPSAARLLKTGEGPRAIHGNCSGKHAAMLAVCIHAGWDPAGYRDPGGPLQGLILRTVETVCGVEPGGVKLAGDGCGVPVFALPLKGMALGFARLAAGGFEGFPDDLSEALLRVRDAMRTHPYMIAGTGRLDTKLMEGTALIAKSGAEAVFAAANTEEPHWGVALKVSDGAGRALAPAAVGALARQGVRVPRGFSTSPVTDLRGETVGETVPLL</sequence>
<dbReference type="RefSeq" id="WP_166396927.1">
    <property type="nucleotide sequence ID" value="NZ_CP045121.1"/>
</dbReference>
<gene>
    <name evidence="1" type="ORF">GBA65_12890</name>
</gene>
<dbReference type="Proteomes" id="UP000502706">
    <property type="component" value="Chromosome"/>
</dbReference>
<dbReference type="PANTHER" id="PTHR42110:SF1">
    <property type="entry name" value="L-ASPARAGINASE, PUTATIVE (AFU_ORTHOLOGUE AFUA_3G11890)-RELATED"/>
    <property type="match status" value="1"/>
</dbReference>
<accession>A0A6G8PYL7</accession>
<dbReference type="AlphaFoldDB" id="A0A6G8PYL7"/>
<proteinExistence type="predicted"/>
<dbReference type="EMBL" id="CP045121">
    <property type="protein sequence ID" value="QIN79265.1"/>
    <property type="molecule type" value="Genomic_DNA"/>
</dbReference>
<evidence type="ECO:0000313" key="1">
    <source>
        <dbReference type="EMBL" id="QIN79265.1"/>
    </source>
</evidence>
<dbReference type="KEGG" id="rmar:GBA65_12890"/>
<protein>
    <submittedName>
        <fullName evidence="1">Asparaginase</fullName>
    </submittedName>
</protein>
<dbReference type="Pfam" id="PF06089">
    <property type="entry name" value="Asparaginase_II"/>
    <property type="match status" value="1"/>
</dbReference>
<reference evidence="1 2" key="1">
    <citation type="submission" date="2019-10" db="EMBL/GenBank/DDBJ databases">
        <title>Rubrobacter sp nov SCSIO 52915 isolated from a deep-sea sediment in the South China Sea.</title>
        <authorList>
            <person name="Chen R.W."/>
        </authorList>
    </citation>
    <scope>NUCLEOTIDE SEQUENCE [LARGE SCALE GENOMIC DNA]</scope>
    <source>
        <strain evidence="1 2">SCSIO 52915</strain>
    </source>
</reference>
<evidence type="ECO:0000313" key="2">
    <source>
        <dbReference type="Proteomes" id="UP000502706"/>
    </source>
</evidence>
<dbReference type="PANTHER" id="PTHR42110">
    <property type="entry name" value="L-ASPARAGINASE, PUTATIVE (AFU_ORTHOLOGUE AFUA_3G11890)-RELATED"/>
    <property type="match status" value="1"/>
</dbReference>
<organism evidence="1 2">
    <name type="scientific">Rubrobacter marinus</name>
    <dbReference type="NCBI Taxonomy" id="2653852"/>
    <lineage>
        <taxon>Bacteria</taxon>
        <taxon>Bacillati</taxon>
        <taxon>Actinomycetota</taxon>
        <taxon>Rubrobacteria</taxon>
        <taxon>Rubrobacterales</taxon>
        <taxon>Rubrobacteraceae</taxon>
        <taxon>Rubrobacter</taxon>
    </lineage>
</organism>